<dbReference type="InterPro" id="IPR018389">
    <property type="entry name" value="DctP_fam"/>
</dbReference>
<feature type="signal peptide" evidence="2">
    <location>
        <begin position="1"/>
        <end position="30"/>
    </location>
</feature>
<evidence type="ECO:0000313" key="3">
    <source>
        <dbReference type="EMBL" id="XDV58465.1"/>
    </source>
</evidence>
<dbReference type="Gene3D" id="3.40.190.170">
    <property type="entry name" value="Bacterial extracellular solute-binding protein, family 7"/>
    <property type="match status" value="1"/>
</dbReference>
<sequence>MTTTYSRRSVLAAGASLLATATMAPRTAHAATKLRFSSAFTETDLRAQAYKDFAAAIKDEFEFEPYWGNTLFKQGAELVALQRDNLDLCNLAPADISKQIPAWSLLTSAFLFRDADHMTKTFKSDVGKSFITMAKDQLGIQVITPIYFGSRSINLKPAKEIKTPADMAGIKLRMPPGEFWQFLGESLGANPTPVAYAELYTALQTGTVDGQDNPVVASKLMKFDEVTTQFVLTKHVIAYDVMVIRSKIWDTMKPEQQAKFQAAADKISAENIKRFDSQEAETLDYFKKEGKKVYTPDVASFRSFAQKKYIDRYGKDWPKGALDAINAIT</sequence>
<proteinExistence type="predicted"/>
<dbReference type="EMBL" id="CP165734">
    <property type="protein sequence ID" value="XDV58465.1"/>
    <property type="molecule type" value="Genomic_DNA"/>
</dbReference>
<keyword evidence="1 2" id="KW-0732">Signal</keyword>
<dbReference type="GO" id="GO:0055085">
    <property type="term" value="P:transmembrane transport"/>
    <property type="evidence" value="ECO:0007669"/>
    <property type="project" value="InterPro"/>
</dbReference>
<dbReference type="InterPro" id="IPR038404">
    <property type="entry name" value="TRAP_DctP_sf"/>
</dbReference>
<dbReference type="NCBIfam" id="NF037995">
    <property type="entry name" value="TRAP_S1"/>
    <property type="match status" value="1"/>
</dbReference>
<feature type="chain" id="PRO_5044330228" evidence="2">
    <location>
        <begin position="31"/>
        <end position="329"/>
    </location>
</feature>
<reference evidence="3" key="1">
    <citation type="submission" date="2024-08" db="EMBL/GenBank/DDBJ databases">
        <authorList>
            <person name="Chaddad Z."/>
            <person name="Lamrabet M."/>
            <person name="Bouhnik O."/>
            <person name="Alami S."/>
            <person name="Wipf D."/>
            <person name="Courty P.E."/>
            <person name="Missbah El Idrissi M."/>
        </authorList>
    </citation>
    <scope>NUCLEOTIDE SEQUENCE</scope>
    <source>
        <strain evidence="3">LLZ17</strain>
    </source>
</reference>
<dbReference type="InterPro" id="IPR006311">
    <property type="entry name" value="TAT_signal"/>
</dbReference>
<gene>
    <name evidence="3" type="primary">dctP</name>
    <name evidence="3" type="ORF">AB8Z38_02730</name>
</gene>
<dbReference type="RefSeq" id="WP_369723020.1">
    <property type="nucleotide sequence ID" value="NZ_CP165734.1"/>
</dbReference>
<protein>
    <submittedName>
        <fullName evidence="3">TRAP transporter substrate-binding protein DctP</fullName>
    </submittedName>
</protein>
<dbReference type="AlphaFoldDB" id="A0AB39XMR7"/>
<organism evidence="3">
    <name type="scientific">Bradyrhizobium sp. LLZ17</name>
    <dbReference type="NCBI Taxonomy" id="3239388"/>
    <lineage>
        <taxon>Bacteria</taxon>
        <taxon>Pseudomonadati</taxon>
        <taxon>Pseudomonadota</taxon>
        <taxon>Alphaproteobacteria</taxon>
        <taxon>Hyphomicrobiales</taxon>
        <taxon>Nitrobacteraceae</taxon>
        <taxon>Bradyrhizobium</taxon>
    </lineage>
</organism>
<dbReference type="PANTHER" id="PTHR33376:SF4">
    <property type="entry name" value="SIALIC ACID-BINDING PERIPLASMIC PROTEIN SIAP"/>
    <property type="match status" value="1"/>
</dbReference>
<evidence type="ECO:0000256" key="1">
    <source>
        <dbReference type="ARBA" id="ARBA00022729"/>
    </source>
</evidence>
<dbReference type="PROSITE" id="PS51318">
    <property type="entry name" value="TAT"/>
    <property type="match status" value="1"/>
</dbReference>
<name>A0AB39XMR7_9BRAD</name>
<accession>A0AB39XMR7</accession>
<evidence type="ECO:0000256" key="2">
    <source>
        <dbReference type="SAM" id="SignalP"/>
    </source>
</evidence>
<dbReference type="Pfam" id="PF03480">
    <property type="entry name" value="DctP"/>
    <property type="match status" value="1"/>
</dbReference>
<dbReference type="PANTHER" id="PTHR33376">
    <property type="match status" value="1"/>
</dbReference>